<proteinExistence type="inferred from homology"/>
<dbReference type="Proteomes" id="UP000001747">
    <property type="component" value="Chromosome"/>
</dbReference>
<evidence type="ECO:0000259" key="12">
    <source>
        <dbReference type="Pfam" id="PF25087"/>
    </source>
</evidence>
<feature type="domain" description="Mannose-1-phosphate guanyltransferase C-terminal" evidence="12">
    <location>
        <begin position="256"/>
        <end position="338"/>
    </location>
</feature>
<dbReference type="InterPro" id="IPR005835">
    <property type="entry name" value="NTP_transferase_dom"/>
</dbReference>
<dbReference type="NCBIfam" id="TIGR03992">
    <property type="entry name" value="Arch_glmU"/>
    <property type="match status" value="1"/>
</dbReference>
<dbReference type="Pfam" id="PF25087">
    <property type="entry name" value="GMPPB_C"/>
    <property type="match status" value="1"/>
</dbReference>
<keyword evidence="5 13" id="KW-0808">Transferase</keyword>
<dbReference type="GO" id="GO:0006048">
    <property type="term" value="P:UDP-N-acetylglucosamine biosynthetic process"/>
    <property type="evidence" value="ECO:0007669"/>
    <property type="project" value="UniProtKB-UniPathway"/>
</dbReference>
<sequence>MKAVVLAAGKGERLEPITHTRPKPFVPVLDTPLILRNIRIVKKYVNDVVIVINSNHKEYFKLIEGVSLVEQTEGKGTAAALLAVEKYLERDDEFLVIYGDLLFEEEAVEKIVNTNGEAILATESDDPKKYGVIVKDSENRLVRIVEKPENPPSKLINAGIYKLTYDIFSYIDKIGLSSRGELELTDAVNLIGNKVKVVTYNGIWLDIGRPWDLIEANKVLLDREKDRNLGVIEENVKIKGKAIIEDDVVIKSGTYIEGPVYIGKNSVIGPNAYIRPYSVIGSNVKVGAFNEIKESVIMENTKIPHLSYVGDSIICEDVNFGAGTITANLRFDEKEVKVNIKNERVGSGRKKLGAIVGAHVRTGINVSILPGVKIGAYAWIYPGAIVDRDVEKGEKFVPYYLRRSSGT</sequence>
<evidence type="ECO:0000256" key="5">
    <source>
        <dbReference type="ARBA" id="ARBA00022679"/>
    </source>
</evidence>
<dbReference type="InterPro" id="IPR056729">
    <property type="entry name" value="GMPPB_C"/>
</dbReference>
<keyword evidence="8 13" id="KW-0012">Acyltransferase</keyword>
<dbReference type="Gene3D" id="2.160.10.10">
    <property type="entry name" value="Hexapeptide repeat proteins"/>
    <property type="match status" value="1"/>
</dbReference>
<comment type="catalytic activity">
    <reaction evidence="9">
        <text>alpha-D-glucosamine 1-phosphate + acetyl-CoA = N-acetyl-alpha-D-glucosamine 1-phosphate + CoA + H(+)</text>
        <dbReference type="Rhea" id="RHEA:13725"/>
        <dbReference type="ChEBI" id="CHEBI:15378"/>
        <dbReference type="ChEBI" id="CHEBI:57287"/>
        <dbReference type="ChEBI" id="CHEBI:57288"/>
        <dbReference type="ChEBI" id="CHEBI:57776"/>
        <dbReference type="ChEBI" id="CHEBI:58516"/>
        <dbReference type="EC" id="2.3.1.157"/>
    </reaction>
</comment>
<dbReference type="GO" id="GO:0003977">
    <property type="term" value="F:UDP-N-acetylglucosamine diphosphorylase activity"/>
    <property type="evidence" value="ECO:0007669"/>
    <property type="project" value="UniProtKB-EC"/>
</dbReference>
<reference evidence="13 14" key="1">
    <citation type="journal article" date="2009" name="Proc. Natl. Acad. Sci. U.S.A.">
        <title>Biogeography of the Sulfolobus islandicus pan-genome.</title>
        <authorList>
            <person name="Reno M.L."/>
            <person name="Held N.L."/>
            <person name="Fields C.J."/>
            <person name="Burke P.V."/>
            <person name="Whitaker R.J."/>
        </authorList>
    </citation>
    <scope>NUCLEOTIDE SEQUENCE [LARGE SCALE GENOMIC DNA]</scope>
    <source>
        <strain evidence="14">L.S.2.15 / Lassen #1</strain>
    </source>
</reference>
<dbReference type="GeneID" id="15297764"/>
<protein>
    <submittedName>
        <fullName evidence="13">Nucleotidyl transferase</fullName>
        <ecNumber evidence="13">2.3.1.157</ecNumber>
    </submittedName>
</protein>
<dbReference type="RefSeq" id="WP_012713723.1">
    <property type="nucleotide sequence ID" value="NC_012589.1"/>
</dbReference>
<dbReference type="InterPro" id="IPR053650">
    <property type="entry name" value="Sugar-1P_NT/AT"/>
</dbReference>
<dbReference type="InterPro" id="IPR050065">
    <property type="entry name" value="GlmU-like"/>
</dbReference>
<dbReference type="CDD" id="cd05636">
    <property type="entry name" value="LbH_G1P_TT_C_like"/>
    <property type="match status" value="1"/>
</dbReference>
<keyword evidence="6" id="KW-0548">Nucleotidyltransferase</keyword>
<comment type="similarity">
    <text evidence="4">In the N-terminal section; belongs to the N-acetylglucosamine-1-phosphate uridyltransferase family.</text>
</comment>
<evidence type="ECO:0000256" key="6">
    <source>
        <dbReference type="ARBA" id="ARBA00022695"/>
    </source>
</evidence>
<accession>C3MQ37</accession>
<dbReference type="Gene3D" id="3.90.550.10">
    <property type="entry name" value="Spore Coat Polysaccharide Biosynthesis Protein SpsA, Chain A"/>
    <property type="match status" value="1"/>
</dbReference>
<evidence type="ECO:0000256" key="10">
    <source>
        <dbReference type="ARBA" id="ARBA00048493"/>
    </source>
</evidence>
<gene>
    <name evidence="13" type="ordered locus">LS215_1492</name>
</gene>
<dbReference type="SUPFAM" id="SSF51161">
    <property type="entry name" value="Trimeric LpxA-like enzymes"/>
    <property type="match status" value="1"/>
</dbReference>
<comment type="pathway">
    <text evidence="1">Nucleotide-sugar biosynthesis; UDP-N-acetyl-alpha-D-glucosamine biosynthesis; N-acetyl-alpha-D-glucosamine 1-phosphate from alpha-D-glucosamine 6-phosphate (route II): step 2/2.</text>
</comment>
<evidence type="ECO:0000256" key="3">
    <source>
        <dbReference type="ARBA" id="ARBA00007707"/>
    </source>
</evidence>
<dbReference type="InterPro" id="IPR023915">
    <property type="entry name" value="Bifunctiontional_GlmU_arc-type"/>
</dbReference>
<dbReference type="EMBL" id="CP001399">
    <property type="protein sequence ID" value="ACP35500.1"/>
    <property type="molecule type" value="Genomic_DNA"/>
</dbReference>
<dbReference type="EC" id="2.3.1.157" evidence="13"/>
<dbReference type="OrthoDB" id="15372at2157"/>
<evidence type="ECO:0000313" key="14">
    <source>
        <dbReference type="Proteomes" id="UP000001747"/>
    </source>
</evidence>
<dbReference type="GO" id="GO:0019134">
    <property type="term" value="F:glucosamine-1-phosphate N-acetyltransferase activity"/>
    <property type="evidence" value="ECO:0007669"/>
    <property type="project" value="UniProtKB-EC"/>
</dbReference>
<dbReference type="InterPro" id="IPR011004">
    <property type="entry name" value="Trimer_LpxA-like_sf"/>
</dbReference>
<evidence type="ECO:0000259" key="11">
    <source>
        <dbReference type="Pfam" id="PF00483"/>
    </source>
</evidence>
<evidence type="ECO:0000256" key="4">
    <source>
        <dbReference type="ARBA" id="ARBA00007947"/>
    </source>
</evidence>
<dbReference type="SUPFAM" id="SSF53448">
    <property type="entry name" value="Nucleotide-diphospho-sugar transferases"/>
    <property type="match status" value="1"/>
</dbReference>
<name>C3MQ37_SACI2</name>
<evidence type="ECO:0000256" key="8">
    <source>
        <dbReference type="ARBA" id="ARBA00023315"/>
    </source>
</evidence>
<dbReference type="AlphaFoldDB" id="C3MQ37"/>
<feature type="domain" description="Nucleotidyl transferase" evidence="11">
    <location>
        <begin position="2"/>
        <end position="221"/>
    </location>
</feature>
<dbReference type="HOGENOM" id="CLU_029499_0_1_2"/>
<dbReference type="CDD" id="cd04181">
    <property type="entry name" value="NTP_transferase"/>
    <property type="match status" value="1"/>
</dbReference>
<evidence type="ECO:0000313" key="13">
    <source>
        <dbReference type="EMBL" id="ACP35500.1"/>
    </source>
</evidence>
<dbReference type="PANTHER" id="PTHR43584:SF8">
    <property type="entry name" value="N-ACETYLMURAMATE ALPHA-1-PHOSPHATE URIDYLYLTRANSFERASE"/>
    <property type="match status" value="1"/>
</dbReference>
<comment type="similarity">
    <text evidence="3">In the C-terminal section; belongs to the transferase hexapeptide repeat family.</text>
</comment>
<evidence type="ECO:0000256" key="9">
    <source>
        <dbReference type="ARBA" id="ARBA00048247"/>
    </source>
</evidence>
<comment type="pathway">
    <text evidence="2">Nucleotide-sugar biosynthesis; UDP-N-acetyl-alpha-D-glucosamine biosynthesis; UDP-N-acetyl-alpha-D-glucosamine from N-acetyl-alpha-D-glucosamine 1-phosphate: step 1/1.</text>
</comment>
<comment type="catalytic activity">
    <reaction evidence="10">
        <text>N-acetyl-alpha-D-glucosamine 1-phosphate + UTP + H(+) = UDP-N-acetyl-alpha-D-glucosamine + diphosphate</text>
        <dbReference type="Rhea" id="RHEA:13509"/>
        <dbReference type="ChEBI" id="CHEBI:15378"/>
        <dbReference type="ChEBI" id="CHEBI:33019"/>
        <dbReference type="ChEBI" id="CHEBI:46398"/>
        <dbReference type="ChEBI" id="CHEBI:57705"/>
        <dbReference type="ChEBI" id="CHEBI:57776"/>
        <dbReference type="EC" id="2.7.7.23"/>
    </reaction>
</comment>
<dbReference type="UniPathway" id="UPA00113">
    <property type="reaction ID" value="UER00532"/>
</dbReference>
<evidence type="ECO:0000256" key="7">
    <source>
        <dbReference type="ARBA" id="ARBA00023268"/>
    </source>
</evidence>
<dbReference type="KEGG" id="sis:LS215_1492"/>
<dbReference type="InterPro" id="IPR029044">
    <property type="entry name" value="Nucleotide-diphossugar_trans"/>
</dbReference>
<dbReference type="Pfam" id="PF00483">
    <property type="entry name" value="NTP_transferase"/>
    <property type="match status" value="1"/>
</dbReference>
<keyword evidence="7" id="KW-0511">Multifunctional enzyme</keyword>
<organism evidence="13 14">
    <name type="scientific">Saccharolobus islandicus (strain L.S.2.15 / Lassen #1)</name>
    <name type="common">Sulfolobus islandicus</name>
    <dbReference type="NCBI Taxonomy" id="429572"/>
    <lineage>
        <taxon>Archaea</taxon>
        <taxon>Thermoproteota</taxon>
        <taxon>Thermoprotei</taxon>
        <taxon>Sulfolobales</taxon>
        <taxon>Sulfolobaceae</taxon>
        <taxon>Saccharolobus</taxon>
    </lineage>
</organism>
<dbReference type="PANTHER" id="PTHR43584">
    <property type="entry name" value="NUCLEOTIDYL TRANSFERASE"/>
    <property type="match status" value="1"/>
</dbReference>
<dbReference type="NCBIfam" id="NF041173">
    <property type="entry name" value="Sug_nt_acttase_Thmprot"/>
    <property type="match status" value="1"/>
</dbReference>
<evidence type="ECO:0000256" key="2">
    <source>
        <dbReference type="ARBA" id="ARBA00005208"/>
    </source>
</evidence>
<evidence type="ECO:0000256" key="1">
    <source>
        <dbReference type="ARBA" id="ARBA00005166"/>
    </source>
</evidence>